<keyword evidence="6" id="KW-0520">NAD</keyword>
<name>C0QIR4_DESAH</name>
<dbReference type="Pfam" id="PF01262">
    <property type="entry name" value="AlaDh_PNT_C"/>
    <property type="match status" value="1"/>
</dbReference>
<evidence type="ECO:0000256" key="1">
    <source>
        <dbReference type="ARBA" id="ARBA00003943"/>
    </source>
</evidence>
<proteinExistence type="predicted"/>
<dbReference type="GO" id="GO:0008750">
    <property type="term" value="F:proton-translocating NAD(P)+ transhydrogenase activity"/>
    <property type="evidence" value="ECO:0007669"/>
    <property type="project" value="UniProtKB-EC"/>
</dbReference>
<keyword evidence="10" id="KW-0560">Oxidoreductase</keyword>
<evidence type="ECO:0000256" key="3">
    <source>
        <dbReference type="ARBA" id="ARBA00022741"/>
    </source>
</evidence>
<sequence length="392" mass="42175">MTGRYNMLIGIPKEIMAKENRVAALPETIGKFKGLGFDVLVETKAGMGAFAHDDTYQQAGAEIVADAAEVFARADIILKVKEPLFNETFNRHEIDMLRENQILITFLHPAAPSNHGDVKKLQARGVTAFTMDGIPRISRAQRMDPLTSMSAITGYKAIIIAAANFPKFIPMIGTSIGMIKPANILVIGTGVVGLQAIATGKRLGGVVKAVDIRPDARQEAESLGIKAVGFDVPPELAIGQGGYAKALPQEWLEKERTQLAPLVAESDIIILSALVPGEVAQHIITREMVESMKPGSVIVDVSIDQGGNCAATVPGKESYHNGVYICGIKNIPGSLPVHSSWLYANNLYYFVENLFKGVGSEFDMTDEIVKGALVTHKGKLFHRGTLKAMGLA</sequence>
<dbReference type="HOGENOM" id="CLU_003376_2_1_7"/>
<feature type="domain" description="Alanine dehydrogenase/pyridine nucleotide transhydrogenase N-terminal" evidence="9">
    <location>
        <begin position="10"/>
        <end position="153"/>
    </location>
</feature>
<comment type="function">
    <text evidence="1">The transhydrogenation between NADH and NADP is coupled to respiration and ATP hydrolysis and functions as a proton pump across the membrane.</text>
</comment>
<protein>
    <recommendedName>
        <fullName evidence="2">proton-translocating NAD(P)(+) transhydrogenase</fullName>
        <ecNumber evidence="2">7.1.1.1</ecNumber>
    </recommendedName>
</protein>
<dbReference type="AlphaFoldDB" id="C0QIR4"/>
<dbReference type="SMART" id="SM01003">
    <property type="entry name" value="AlaDh_PNT_N"/>
    <property type="match status" value="1"/>
</dbReference>
<dbReference type="InterPro" id="IPR007698">
    <property type="entry name" value="AlaDH/PNT_NAD(H)-bd"/>
</dbReference>
<dbReference type="EMBL" id="CP001087">
    <property type="protein sequence ID" value="ACN13704.1"/>
    <property type="molecule type" value="Genomic_DNA"/>
</dbReference>
<dbReference type="PANTHER" id="PTHR10160:SF19">
    <property type="entry name" value="PROTON-TRANSLOCATING NAD(P)(+) TRANSHYDROGENASE"/>
    <property type="match status" value="1"/>
</dbReference>
<evidence type="ECO:0000259" key="9">
    <source>
        <dbReference type="SMART" id="SM01003"/>
    </source>
</evidence>
<reference evidence="10 11" key="1">
    <citation type="journal article" date="2009" name="Environ. Microbiol.">
        <title>Genome sequence of Desulfobacterium autotrophicum HRM2, a marine sulfate reducer oxidizing organic carbon completely to carbon dioxide.</title>
        <authorList>
            <person name="Strittmatter A.W."/>
            <person name="Liesegang H."/>
            <person name="Rabus R."/>
            <person name="Decker I."/>
            <person name="Amann J."/>
            <person name="Andres S."/>
            <person name="Henne A."/>
            <person name="Fricke W.F."/>
            <person name="Martinez-Arias R."/>
            <person name="Bartels D."/>
            <person name="Goesmann A."/>
            <person name="Krause L."/>
            <person name="Puehler A."/>
            <person name="Klenk H.P."/>
            <person name="Richter M."/>
            <person name="Schuler M."/>
            <person name="Gloeckner F.O."/>
            <person name="Meyerdierks A."/>
            <person name="Gottschalk G."/>
            <person name="Amann R."/>
        </authorList>
    </citation>
    <scope>NUCLEOTIDE SEQUENCE [LARGE SCALE GENOMIC DNA]</scope>
    <source>
        <strain evidence="11">ATCC 43914 / DSM 3382 / HRM2</strain>
    </source>
</reference>
<dbReference type="EC" id="7.1.1.1" evidence="2"/>
<dbReference type="Pfam" id="PF05222">
    <property type="entry name" value="AlaDh_PNT_N"/>
    <property type="match status" value="1"/>
</dbReference>
<keyword evidence="4" id="KW-0521">NADP</keyword>
<dbReference type="InterPro" id="IPR036291">
    <property type="entry name" value="NAD(P)-bd_dom_sf"/>
</dbReference>
<dbReference type="Proteomes" id="UP000000442">
    <property type="component" value="Chromosome"/>
</dbReference>
<evidence type="ECO:0000256" key="7">
    <source>
        <dbReference type="ARBA" id="ARBA00048202"/>
    </source>
</evidence>
<dbReference type="SUPFAM" id="SSF51735">
    <property type="entry name" value="NAD(P)-binding Rossmann-fold domains"/>
    <property type="match status" value="1"/>
</dbReference>
<evidence type="ECO:0000259" key="8">
    <source>
        <dbReference type="SMART" id="SM01002"/>
    </source>
</evidence>
<evidence type="ECO:0000256" key="6">
    <source>
        <dbReference type="ARBA" id="ARBA00023027"/>
    </source>
</evidence>
<dbReference type="GO" id="GO:0005886">
    <property type="term" value="C:plasma membrane"/>
    <property type="evidence" value="ECO:0007669"/>
    <property type="project" value="TreeGrafter"/>
</dbReference>
<dbReference type="eggNOG" id="COG3288">
    <property type="taxonomic scope" value="Bacteria"/>
</dbReference>
<keyword evidence="5" id="KW-1278">Translocase</keyword>
<evidence type="ECO:0000313" key="11">
    <source>
        <dbReference type="Proteomes" id="UP000000442"/>
    </source>
</evidence>
<evidence type="ECO:0000256" key="4">
    <source>
        <dbReference type="ARBA" id="ARBA00022857"/>
    </source>
</evidence>
<keyword evidence="11" id="KW-1185">Reference proteome</keyword>
<dbReference type="PANTHER" id="PTHR10160">
    <property type="entry name" value="NAD(P) TRANSHYDROGENASE"/>
    <property type="match status" value="1"/>
</dbReference>
<dbReference type="STRING" id="177437.HRM2_05900"/>
<dbReference type="GO" id="GO:0050661">
    <property type="term" value="F:NADP binding"/>
    <property type="evidence" value="ECO:0007669"/>
    <property type="project" value="TreeGrafter"/>
</dbReference>
<evidence type="ECO:0000256" key="5">
    <source>
        <dbReference type="ARBA" id="ARBA00022967"/>
    </source>
</evidence>
<dbReference type="SMART" id="SM01002">
    <property type="entry name" value="AlaDh_PNT_C"/>
    <property type="match status" value="1"/>
</dbReference>
<feature type="domain" description="Alanine dehydrogenase/pyridine nucleotide transhydrogenase NAD(H)-binding" evidence="8">
    <location>
        <begin position="162"/>
        <end position="327"/>
    </location>
</feature>
<keyword evidence="3" id="KW-0547">Nucleotide-binding</keyword>
<organism evidence="10 11">
    <name type="scientific">Desulforapulum autotrophicum (strain ATCC 43914 / DSM 3382 / VKM B-1955 / HRM2)</name>
    <name type="common">Desulfobacterium autotrophicum</name>
    <dbReference type="NCBI Taxonomy" id="177437"/>
    <lineage>
        <taxon>Bacteria</taxon>
        <taxon>Pseudomonadati</taxon>
        <taxon>Thermodesulfobacteriota</taxon>
        <taxon>Desulfobacteria</taxon>
        <taxon>Desulfobacterales</taxon>
        <taxon>Desulfobacteraceae</taxon>
        <taxon>Desulforapulum</taxon>
    </lineage>
</organism>
<accession>C0QIR4</accession>
<gene>
    <name evidence="10" type="primary">pntA</name>
    <name evidence="10" type="ordered locus">HRM2_05900</name>
</gene>
<dbReference type="GO" id="GO:0016491">
    <property type="term" value="F:oxidoreductase activity"/>
    <property type="evidence" value="ECO:0007669"/>
    <property type="project" value="UniProtKB-KW"/>
</dbReference>
<dbReference type="CDD" id="cd05304">
    <property type="entry name" value="Rubrum_tdh"/>
    <property type="match status" value="1"/>
</dbReference>
<dbReference type="KEGG" id="dat:HRM2_05900"/>
<dbReference type="InterPro" id="IPR007886">
    <property type="entry name" value="AlaDH/PNT_N"/>
</dbReference>
<evidence type="ECO:0000256" key="2">
    <source>
        <dbReference type="ARBA" id="ARBA00012943"/>
    </source>
</evidence>
<comment type="catalytic activity">
    <reaction evidence="7">
        <text>NAD(+) + NADPH + H(+)(in) = NADH + NADP(+) + H(+)(out)</text>
        <dbReference type="Rhea" id="RHEA:47992"/>
        <dbReference type="ChEBI" id="CHEBI:15378"/>
        <dbReference type="ChEBI" id="CHEBI:57540"/>
        <dbReference type="ChEBI" id="CHEBI:57783"/>
        <dbReference type="ChEBI" id="CHEBI:57945"/>
        <dbReference type="ChEBI" id="CHEBI:58349"/>
        <dbReference type="EC" id="7.1.1.1"/>
    </reaction>
</comment>
<evidence type="ECO:0000313" key="10">
    <source>
        <dbReference type="EMBL" id="ACN13704.1"/>
    </source>
</evidence>
<dbReference type="Gene3D" id="3.40.50.720">
    <property type="entry name" value="NAD(P)-binding Rossmann-like Domain"/>
    <property type="match status" value="2"/>
</dbReference>
<dbReference type="SUPFAM" id="SSF52283">
    <property type="entry name" value="Formate/glycerate dehydrogenase catalytic domain-like"/>
    <property type="match status" value="1"/>
</dbReference>
<dbReference type="GO" id="GO:0006740">
    <property type="term" value="P:NADPH regeneration"/>
    <property type="evidence" value="ECO:0007669"/>
    <property type="project" value="TreeGrafter"/>
</dbReference>